<keyword evidence="1" id="KW-1133">Transmembrane helix</keyword>
<gene>
    <name evidence="2" type="ORF">F1B92_08560</name>
</gene>
<comment type="caution">
    <text evidence="2">The sequence shown here is derived from an EMBL/GenBank/DDBJ whole genome shotgun (WGS) entry which is preliminary data.</text>
</comment>
<keyword evidence="1" id="KW-0472">Membrane</keyword>
<dbReference type="Proteomes" id="UP000476338">
    <property type="component" value="Unassembled WGS sequence"/>
</dbReference>
<sequence>MSLLLVSDSVNLRIGASFVCATLICIYILRYFFLRYKQLEYSTLFIKNPKLSLMIFYIENLSLIILYAGFLCLVIGKYLYGNGEYINTVMSLFGFLVAPVFVLVFIITYFLNKRKDNE</sequence>
<evidence type="ECO:0000256" key="1">
    <source>
        <dbReference type="SAM" id="Phobius"/>
    </source>
</evidence>
<reference evidence="2 3" key="1">
    <citation type="submission" date="2019-09" db="EMBL/GenBank/DDBJ databases">
        <authorList>
            <person name="Silva M."/>
            <person name="Pereira G."/>
            <person name="Lopes-Da-Costa L."/>
            <person name="Silva E."/>
        </authorList>
    </citation>
    <scope>NUCLEOTIDE SEQUENCE [LARGE SCALE GENOMIC DNA]</scope>
    <source>
        <strain evidence="2 3">FMV-PI01</strain>
    </source>
</reference>
<proteinExistence type="predicted"/>
<dbReference type="AlphaFoldDB" id="A0A6L5WJT8"/>
<accession>A0A6L5WJT8</accession>
<keyword evidence="1" id="KW-0812">Transmembrane</keyword>
<dbReference type="RefSeq" id="WP_229771002.1">
    <property type="nucleotide sequence ID" value="NZ_VWSJ01000075.1"/>
</dbReference>
<evidence type="ECO:0000313" key="2">
    <source>
        <dbReference type="EMBL" id="MSN97206.1"/>
    </source>
</evidence>
<keyword evidence="3" id="KW-1185">Reference proteome</keyword>
<dbReference type="EMBL" id="VWSJ01000075">
    <property type="protein sequence ID" value="MSN97206.1"/>
    <property type="molecule type" value="Genomic_DNA"/>
</dbReference>
<evidence type="ECO:0000313" key="3">
    <source>
        <dbReference type="Proteomes" id="UP000476338"/>
    </source>
</evidence>
<organism evidence="2 3">
    <name type="scientific">Campylobacter portucalensis</name>
    <dbReference type="NCBI Taxonomy" id="2608384"/>
    <lineage>
        <taxon>Bacteria</taxon>
        <taxon>Pseudomonadati</taxon>
        <taxon>Campylobacterota</taxon>
        <taxon>Epsilonproteobacteria</taxon>
        <taxon>Campylobacterales</taxon>
        <taxon>Campylobacteraceae</taxon>
        <taxon>Campylobacter</taxon>
    </lineage>
</organism>
<feature type="transmembrane region" description="Helical" evidence="1">
    <location>
        <begin position="12"/>
        <end position="33"/>
    </location>
</feature>
<name>A0A6L5WJT8_9BACT</name>
<feature type="transmembrane region" description="Helical" evidence="1">
    <location>
        <begin position="54"/>
        <end position="80"/>
    </location>
</feature>
<reference evidence="2 3" key="2">
    <citation type="submission" date="2020-03" db="EMBL/GenBank/DDBJ databases">
        <title>Campylobacter portucalensis sp. nov., a new species of Campylobacter isolated from the reproductive tract of bulls.</title>
        <authorList>
            <person name="Silva M.F."/>
            <person name="Pereira G."/>
            <person name="Carneiro C."/>
            <person name="Hemphill A."/>
            <person name="Mateus L."/>
            <person name="Lopes-Da-Costa L."/>
            <person name="Silva E."/>
        </authorList>
    </citation>
    <scope>NUCLEOTIDE SEQUENCE [LARGE SCALE GENOMIC DNA]</scope>
    <source>
        <strain evidence="2 3">FMV-PI01</strain>
    </source>
</reference>
<protein>
    <submittedName>
        <fullName evidence="2">Uncharacterized protein</fullName>
    </submittedName>
</protein>
<feature type="transmembrane region" description="Helical" evidence="1">
    <location>
        <begin position="92"/>
        <end position="111"/>
    </location>
</feature>